<reference evidence="1" key="1">
    <citation type="submission" date="2016-06" db="UniProtKB">
        <authorList>
            <consortium name="WormBaseParasite"/>
        </authorList>
    </citation>
    <scope>IDENTIFICATION</scope>
</reference>
<dbReference type="PANTHER" id="PTHR47705:SF1">
    <property type="entry name" value="PNP_UDP_1 DOMAIN-CONTAINING PROTEIN"/>
    <property type="match status" value="1"/>
</dbReference>
<dbReference type="InterPro" id="IPR035994">
    <property type="entry name" value="Nucleoside_phosphorylase_sf"/>
</dbReference>
<dbReference type="AlphaFoldDB" id="A0A183AIU1"/>
<proteinExistence type="predicted"/>
<sequence length="57" mass="6193">LESVLGNGLDSFLIIRGIADYVEGRQGTQWQPYAALAAASFMKAVIMELPPVLIQDD</sequence>
<dbReference type="GO" id="GO:0003824">
    <property type="term" value="F:catalytic activity"/>
    <property type="evidence" value="ECO:0007669"/>
    <property type="project" value="InterPro"/>
</dbReference>
<protein>
    <submittedName>
        <fullName evidence="1">Carrier domain-containing protein</fullName>
    </submittedName>
</protein>
<evidence type="ECO:0000313" key="1">
    <source>
        <dbReference type="WBParaSite" id="ECPE_0000688901-mRNA-1"/>
    </source>
</evidence>
<dbReference type="GO" id="GO:0009116">
    <property type="term" value="P:nucleoside metabolic process"/>
    <property type="evidence" value="ECO:0007669"/>
    <property type="project" value="InterPro"/>
</dbReference>
<accession>A0A183AIU1</accession>
<dbReference type="WBParaSite" id="ECPE_0000688901-mRNA-1">
    <property type="protein sequence ID" value="ECPE_0000688901-mRNA-1"/>
    <property type="gene ID" value="ECPE_0000688901"/>
</dbReference>
<name>A0A183AIU1_9TREM</name>
<organism evidence="1">
    <name type="scientific">Echinostoma caproni</name>
    <dbReference type="NCBI Taxonomy" id="27848"/>
    <lineage>
        <taxon>Eukaryota</taxon>
        <taxon>Metazoa</taxon>
        <taxon>Spiralia</taxon>
        <taxon>Lophotrochozoa</taxon>
        <taxon>Platyhelminthes</taxon>
        <taxon>Trematoda</taxon>
        <taxon>Digenea</taxon>
        <taxon>Plagiorchiida</taxon>
        <taxon>Echinostomata</taxon>
        <taxon>Echinostomatoidea</taxon>
        <taxon>Echinostomatidae</taxon>
        <taxon>Echinostoma</taxon>
    </lineage>
</organism>
<dbReference type="Gene3D" id="3.40.50.1580">
    <property type="entry name" value="Nucleoside phosphorylase domain"/>
    <property type="match status" value="1"/>
</dbReference>
<dbReference type="PANTHER" id="PTHR47705">
    <property type="entry name" value="AGAP000321-PA"/>
    <property type="match status" value="1"/>
</dbReference>